<dbReference type="Proteomes" id="UP000004221">
    <property type="component" value="Unassembled WGS sequence"/>
</dbReference>
<organism evidence="3 4">
    <name type="scientific">Nitrolancea hollandica Lb</name>
    <dbReference type="NCBI Taxonomy" id="1129897"/>
    <lineage>
        <taxon>Bacteria</taxon>
        <taxon>Pseudomonadati</taxon>
        <taxon>Thermomicrobiota</taxon>
        <taxon>Thermomicrobia</taxon>
        <taxon>Sphaerobacterales</taxon>
        <taxon>Sphaerobacterineae</taxon>
        <taxon>Sphaerobacteraceae</taxon>
        <taxon>Nitrolancea</taxon>
    </lineage>
</organism>
<dbReference type="RefSeq" id="WP_008475702.1">
    <property type="nucleotide sequence ID" value="NZ_CAGS01000087.1"/>
</dbReference>
<reference evidence="3 4" key="1">
    <citation type="journal article" date="2012" name="ISME J.">
        <title>Nitrification expanded: discovery, physiology and genomics of a nitrite-oxidizing bacterium from the phylum Chloroflexi.</title>
        <authorList>
            <person name="Sorokin D.Y."/>
            <person name="Lucker S."/>
            <person name="Vejmelkova D."/>
            <person name="Kostrikina N.A."/>
            <person name="Kleerebezem R."/>
            <person name="Rijpstra W.I."/>
            <person name="Damste J.S."/>
            <person name="Le Paslier D."/>
            <person name="Muyzer G."/>
            <person name="Wagner M."/>
            <person name="van Loosdrecht M.C."/>
            <person name="Daims H."/>
        </authorList>
    </citation>
    <scope>NUCLEOTIDE SEQUENCE [LARGE SCALE GENOMIC DNA]</scope>
    <source>
        <strain evidence="4">none</strain>
    </source>
</reference>
<feature type="compositionally biased region" description="Low complexity" evidence="1">
    <location>
        <begin position="20"/>
        <end position="37"/>
    </location>
</feature>
<dbReference type="Pfam" id="PF05901">
    <property type="entry name" value="Excalibur"/>
    <property type="match status" value="1"/>
</dbReference>
<evidence type="ECO:0000259" key="2">
    <source>
        <dbReference type="Pfam" id="PF05901"/>
    </source>
</evidence>
<gene>
    <name evidence="3" type="ORF">NITHO_1770004</name>
</gene>
<proteinExistence type="predicted"/>
<comment type="caution">
    <text evidence="3">The sequence shown here is derived from an EMBL/GenBank/DDBJ whole genome shotgun (WGS) entry which is preliminary data.</text>
</comment>
<feature type="region of interest" description="Disordered" evidence="1">
    <location>
        <begin position="1"/>
        <end position="82"/>
    </location>
</feature>
<evidence type="ECO:0000256" key="1">
    <source>
        <dbReference type="SAM" id="MobiDB-lite"/>
    </source>
</evidence>
<evidence type="ECO:0000313" key="4">
    <source>
        <dbReference type="Proteomes" id="UP000004221"/>
    </source>
</evidence>
<feature type="compositionally biased region" description="Basic and acidic residues" evidence="1">
    <location>
        <begin position="38"/>
        <end position="49"/>
    </location>
</feature>
<dbReference type="EMBL" id="CAGS01000087">
    <property type="protein sequence ID" value="CCF83018.1"/>
    <property type="molecule type" value="Genomic_DNA"/>
</dbReference>
<dbReference type="AlphaFoldDB" id="I4EEA6"/>
<protein>
    <recommendedName>
        <fullName evidence="2">Excalibur calcium-binding domain-containing protein</fullName>
    </recommendedName>
</protein>
<evidence type="ECO:0000313" key="3">
    <source>
        <dbReference type="EMBL" id="CCF83018.1"/>
    </source>
</evidence>
<dbReference type="OrthoDB" id="565380at2"/>
<feature type="compositionally biased region" description="Basic and acidic residues" evidence="1">
    <location>
        <begin position="67"/>
        <end position="82"/>
    </location>
</feature>
<dbReference type="InterPro" id="IPR008613">
    <property type="entry name" value="Excalibur_Ca-bd_domain"/>
</dbReference>
<name>I4EEA6_9BACT</name>
<sequence length="82" mass="8374">MIADGTPALGAQPAPPPTESALSTSPPVSSGSSFSSASDKDARIFDTHAEAQAYFEGGDGSPSNNVDRLDNDHDGIACERLP</sequence>
<feature type="domain" description="Excalibur calcium-binding" evidence="2">
    <location>
        <begin position="48"/>
        <end position="79"/>
    </location>
</feature>
<accession>I4EEA6</accession>
<keyword evidence="4" id="KW-1185">Reference proteome</keyword>